<evidence type="ECO:0000256" key="7">
    <source>
        <dbReference type="HAMAP-Rule" id="MF_00801"/>
    </source>
</evidence>
<dbReference type="Gene3D" id="3.30.2170.10">
    <property type="entry name" value="archaeoglobus fulgidus dsm 4304 superfamily"/>
    <property type="match status" value="1"/>
</dbReference>
<dbReference type="GO" id="GO:0043737">
    <property type="term" value="F:deoxyribonuclease V activity"/>
    <property type="evidence" value="ECO:0007669"/>
    <property type="project" value="UniProtKB-UniRule"/>
</dbReference>
<comment type="catalytic activity">
    <reaction evidence="1 7">
        <text>Endonucleolytic cleavage at apurinic or apyrimidinic sites to products with a 5'-phosphate.</text>
        <dbReference type="EC" id="3.1.21.7"/>
    </reaction>
</comment>
<dbReference type="EMBL" id="QMDW01000021">
    <property type="protein sequence ID" value="RJX48397.1"/>
    <property type="molecule type" value="Genomic_DNA"/>
</dbReference>
<name>A0A3A6QL63_9EURY</name>
<comment type="caution">
    <text evidence="9">The sequence shown here is derived from an EMBL/GenBank/DDBJ whole genome shotgun (WGS) entry which is preliminary data.</text>
</comment>
<dbReference type="PANTHER" id="PTHR28511">
    <property type="entry name" value="ENDONUCLEASE V"/>
    <property type="match status" value="1"/>
</dbReference>
<keyword evidence="7" id="KW-0479">Metal-binding</keyword>
<evidence type="ECO:0000256" key="1">
    <source>
        <dbReference type="ARBA" id="ARBA00001835"/>
    </source>
</evidence>
<feature type="compositionally biased region" description="Polar residues" evidence="8">
    <location>
        <begin position="24"/>
        <end position="48"/>
    </location>
</feature>
<comment type="cofactor">
    <cofactor evidence="7">
        <name>Mg(2+)</name>
        <dbReference type="ChEBI" id="CHEBI:18420"/>
    </cofactor>
</comment>
<comment type="function">
    <text evidence="7">DNA repair enzyme involved in the repair of deaminated bases. Selectively cleaves double-stranded DNA at the second phosphodiester bond 3' to a deoxyinosine leaving behind the intact lesion on the nicked DNA.</text>
</comment>
<keyword evidence="7" id="KW-0460">Magnesium</keyword>
<feature type="region of interest" description="Disordered" evidence="8">
    <location>
        <begin position="1"/>
        <end position="54"/>
    </location>
</feature>
<dbReference type="Pfam" id="PF04493">
    <property type="entry name" value="Endonuclease_5"/>
    <property type="match status" value="1"/>
</dbReference>
<dbReference type="GO" id="GO:0006281">
    <property type="term" value="P:DNA repair"/>
    <property type="evidence" value="ECO:0007669"/>
    <property type="project" value="UniProtKB-UniRule"/>
</dbReference>
<dbReference type="GO" id="GO:0003727">
    <property type="term" value="F:single-stranded RNA binding"/>
    <property type="evidence" value="ECO:0007669"/>
    <property type="project" value="TreeGrafter"/>
</dbReference>
<sequence>MESLQREIADSAVFDDEFDFDPTAVQSPADSSQQQLTAPASDTDSDGSAPSDAPLAAGVDQAFLDERAISAVVVLQAGEVVERTHAVTELSIPYIPGLLAFREGDPIVAALETLDCEPDLLCFDGSGRIHYRQAGLATHLGVVFDTPSVGIAKNLLCGTPRESVDGRPAGWRTPIAADDAVDCADGTLIGHAYQSRQYESSGRHINPLYVSPGHRVAAETTVDFVAALCNGYKLPEPTRLADSYADEVKSKLL</sequence>
<dbReference type="PANTHER" id="PTHR28511:SF1">
    <property type="entry name" value="ENDONUCLEASE V"/>
    <property type="match status" value="1"/>
</dbReference>
<evidence type="ECO:0000313" key="9">
    <source>
        <dbReference type="EMBL" id="RJX48397.1"/>
    </source>
</evidence>
<organism evidence="9 10">
    <name type="scientific">Halonotius pteroides</name>
    <dbReference type="NCBI Taxonomy" id="268735"/>
    <lineage>
        <taxon>Archaea</taxon>
        <taxon>Methanobacteriati</taxon>
        <taxon>Methanobacteriota</taxon>
        <taxon>Stenosarchaea group</taxon>
        <taxon>Halobacteria</taxon>
        <taxon>Halobacteriales</taxon>
        <taxon>Haloferacaceae</taxon>
        <taxon>Halonotius</taxon>
    </lineage>
</organism>
<dbReference type="GO" id="GO:0016891">
    <property type="term" value="F:RNA endonuclease activity producing 5'-phosphomonoesters, hydrolytic mechanism"/>
    <property type="evidence" value="ECO:0007669"/>
    <property type="project" value="TreeGrafter"/>
</dbReference>
<keyword evidence="6 7" id="KW-0378">Hydrolase</keyword>
<keyword evidence="3 7" id="KW-0963">Cytoplasm</keyword>
<evidence type="ECO:0000256" key="5">
    <source>
        <dbReference type="ARBA" id="ARBA00022759"/>
    </source>
</evidence>
<dbReference type="CDD" id="cd06559">
    <property type="entry name" value="Endonuclease_V"/>
    <property type="match status" value="1"/>
</dbReference>
<feature type="binding site" evidence="7">
    <location>
        <position position="60"/>
    </location>
    <ligand>
        <name>Mg(2+)</name>
        <dbReference type="ChEBI" id="CHEBI:18420"/>
    </ligand>
</feature>
<evidence type="ECO:0000313" key="10">
    <source>
        <dbReference type="Proteomes" id="UP000281564"/>
    </source>
</evidence>
<evidence type="ECO:0000256" key="2">
    <source>
        <dbReference type="ARBA" id="ARBA00004496"/>
    </source>
</evidence>
<evidence type="ECO:0000256" key="8">
    <source>
        <dbReference type="SAM" id="MobiDB-lite"/>
    </source>
</evidence>
<evidence type="ECO:0000256" key="4">
    <source>
        <dbReference type="ARBA" id="ARBA00022722"/>
    </source>
</evidence>
<dbReference type="AlphaFoldDB" id="A0A3A6QL63"/>
<keyword evidence="4 7" id="KW-0540">Nuclease</keyword>
<dbReference type="GO" id="GO:0005737">
    <property type="term" value="C:cytoplasm"/>
    <property type="evidence" value="ECO:0007669"/>
    <property type="project" value="UniProtKB-SubCell"/>
</dbReference>
<dbReference type="EC" id="3.1.21.7" evidence="7"/>
<reference evidence="9 10" key="1">
    <citation type="submission" date="2018-06" db="EMBL/GenBank/DDBJ databases">
        <title>Halonotius sp. F13-13 a new haloarchaeeon isolated from a solar saltern from Isla Cristina, Huelva, Spain.</title>
        <authorList>
            <person name="Duran-Viseras A."/>
            <person name="Sanchez-Porro C."/>
            <person name="Ventosa A."/>
        </authorList>
    </citation>
    <scope>NUCLEOTIDE SEQUENCE [LARGE SCALE GENOMIC DNA]</scope>
    <source>
        <strain evidence="9 10">CECT 7525</strain>
    </source>
</reference>
<dbReference type="OrthoDB" id="7885at2157"/>
<keyword evidence="7" id="KW-0227">DNA damage</keyword>
<comment type="subcellular location">
    <subcellularLocation>
        <location evidence="2 7">Cytoplasm</location>
    </subcellularLocation>
</comment>
<accession>A0A3A6QL63</accession>
<dbReference type="HAMAP" id="MF_00801">
    <property type="entry name" value="Endonuclease_5"/>
    <property type="match status" value="1"/>
</dbReference>
<keyword evidence="10" id="KW-1185">Reference proteome</keyword>
<keyword evidence="5 7" id="KW-0255">Endonuclease</keyword>
<gene>
    <name evidence="7" type="primary">nfi</name>
    <name evidence="9" type="ORF">DP106_12195</name>
</gene>
<feature type="binding site" evidence="7">
    <location>
        <position position="124"/>
    </location>
    <ligand>
        <name>Mg(2+)</name>
        <dbReference type="ChEBI" id="CHEBI:18420"/>
    </ligand>
</feature>
<proteinExistence type="inferred from homology"/>
<protein>
    <recommendedName>
        <fullName evidence="7">Endonuclease V</fullName>
        <ecNumber evidence="7">3.1.21.7</ecNumber>
    </recommendedName>
    <alternativeName>
        <fullName evidence="7">Deoxyinosine 3'endonuclease</fullName>
    </alternativeName>
    <alternativeName>
        <fullName evidence="7">Deoxyribonuclease V</fullName>
        <shortName evidence="7">DNase V</shortName>
    </alternativeName>
</protein>
<keyword evidence="7" id="KW-0234">DNA repair</keyword>
<dbReference type="GO" id="GO:0000287">
    <property type="term" value="F:magnesium ion binding"/>
    <property type="evidence" value="ECO:0007669"/>
    <property type="project" value="UniProtKB-UniRule"/>
</dbReference>
<dbReference type="InterPro" id="IPR007581">
    <property type="entry name" value="Endonuclease-V"/>
</dbReference>
<dbReference type="RefSeq" id="WP_120085674.1">
    <property type="nucleotide sequence ID" value="NZ_QMDW01000021.1"/>
</dbReference>
<evidence type="ECO:0000256" key="3">
    <source>
        <dbReference type="ARBA" id="ARBA00022490"/>
    </source>
</evidence>
<comment type="similarity">
    <text evidence="7">Belongs to the endonuclease V family.</text>
</comment>
<feature type="site" description="Interaction with target DNA" evidence="7">
    <location>
        <position position="94"/>
    </location>
</feature>
<evidence type="ECO:0000256" key="6">
    <source>
        <dbReference type="ARBA" id="ARBA00022801"/>
    </source>
</evidence>
<dbReference type="Proteomes" id="UP000281564">
    <property type="component" value="Unassembled WGS sequence"/>
</dbReference>